<sequence length="201" mass="23145">MPKIQQGLKKTRSNENYIEKKISPSIMSQVIAGLSDNQRQWVRVTGFAELLNFRMLCYTHRLGYNVVNAFDSKKCSLELRAGSIQIDDKMVEKVIGLPRGDKEIIFSDNSSLMSEWSDQFPECKRCKIKPRMVKDKILASRLDDKQFKLNFLVLFYNFFIESLLLTHSFLPCYLAVSLREQSPEQVYCVRKSLGSSISGLV</sequence>
<reference evidence="2" key="1">
    <citation type="journal article" date="2016" name="Nat. Genet.">
        <title>A high-quality carrot genome assembly provides new insights into carotenoid accumulation and asterid genome evolution.</title>
        <authorList>
            <person name="Iorizzo M."/>
            <person name="Ellison S."/>
            <person name="Senalik D."/>
            <person name="Zeng P."/>
            <person name="Satapoomin P."/>
            <person name="Huang J."/>
            <person name="Bowman M."/>
            <person name="Iovene M."/>
            <person name="Sanseverino W."/>
            <person name="Cavagnaro P."/>
            <person name="Yildiz M."/>
            <person name="Macko-Podgorni A."/>
            <person name="Moranska E."/>
            <person name="Grzebelus E."/>
            <person name="Grzebelus D."/>
            <person name="Ashrafi H."/>
            <person name="Zheng Z."/>
            <person name="Cheng S."/>
            <person name="Spooner D."/>
            <person name="Van Deynze A."/>
            <person name="Simon P."/>
        </authorList>
    </citation>
    <scope>NUCLEOTIDE SEQUENCE</scope>
    <source>
        <tissue evidence="2">Leaf</tissue>
    </source>
</reference>
<keyword evidence="3" id="KW-1185">Reference proteome</keyword>
<dbReference type="Proteomes" id="UP000077755">
    <property type="component" value="Chromosome 4"/>
</dbReference>
<evidence type="ECO:0000313" key="1">
    <source>
        <dbReference type="EMBL" id="WOG96586.1"/>
    </source>
</evidence>
<dbReference type="PANTHER" id="PTHR34835:SF90">
    <property type="entry name" value="AMINOTRANSFERASE-LIKE PLANT MOBILE DOMAIN-CONTAINING PROTEIN"/>
    <property type="match status" value="1"/>
</dbReference>
<dbReference type="Proteomes" id="UP000077755">
    <property type="component" value="Chromosome 9"/>
</dbReference>
<name>A0AAF0XW55_DAUCS</name>
<evidence type="ECO:0000313" key="3">
    <source>
        <dbReference type="Proteomes" id="UP000077755"/>
    </source>
</evidence>
<gene>
    <name evidence="1" type="ORF">DCAR_0415922</name>
    <name evidence="2" type="ORF">DCAR_0934637</name>
</gene>
<proteinExistence type="predicted"/>
<protein>
    <submittedName>
        <fullName evidence="2">Uncharacterized protein</fullName>
    </submittedName>
</protein>
<reference evidence="2" key="2">
    <citation type="submission" date="2022-03" db="EMBL/GenBank/DDBJ databases">
        <title>Draft title - Genomic analysis of global carrot germplasm unveils the trajectory of domestication and the origin of high carotenoid orange carrot.</title>
        <authorList>
            <person name="Iorizzo M."/>
            <person name="Ellison S."/>
            <person name="Senalik D."/>
            <person name="Macko-Podgorni A."/>
            <person name="Grzebelus D."/>
            <person name="Bostan H."/>
            <person name="Rolling W."/>
            <person name="Curaba J."/>
            <person name="Simon P."/>
        </authorList>
    </citation>
    <scope>NUCLEOTIDE SEQUENCE</scope>
    <source>
        <tissue evidence="2">Leaf</tissue>
    </source>
</reference>
<accession>A0AAF0XW55</accession>
<organism evidence="2 3">
    <name type="scientific">Daucus carota subsp. sativus</name>
    <name type="common">Carrot</name>
    <dbReference type="NCBI Taxonomy" id="79200"/>
    <lineage>
        <taxon>Eukaryota</taxon>
        <taxon>Viridiplantae</taxon>
        <taxon>Streptophyta</taxon>
        <taxon>Embryophyta</taxon>
        <taxon>Tracheophyta</taxon>
        <taxon>Spermatophyta</taxon>
        <taxon>Magnoliopsida</taxon>
        <taxon>eudicotyledons</taxon>
        <taxon>Gunneridae</taxon>
        <taxon>Pentapetalae</taxon>
        <taxon>asterids</taxon>
        <taxon>campanulids</taxon>
        <taxon>Apiales</taxon>
        <taxon>Apiaceae</taxon>
        <taxon>Apioideae</taxon>
        <taxon>Scandiceae</taxon>
        <taxon>Daucinae</taxon>
        <taxon>Daucus</taxon>
        <taxon>Daucus sect. Daucus</taxon>
    </lineage>
</organism>
<dbReference type="EMBL" id="CP093351">
    <property type="protein sequence ID" value="WOH15100.1"/>
    <property type="molecule type" value="Genomic_DNA"/>
</dbReference>
<dbReference type="PANTHER" id="PTHR34835">
    <property type="entry name" value="OS07G0283600 PROTEIN-RELATED"/>
    <property type="match status" value="1"/>
</dbReference>
<evidence type="ECO:0000313" key="2">
    <source>
        <dbReference type="EMBL" id="WOH15100.1"/>
    </source>
</evidence>
<dbReference type="AlphaFoldDB" id="A0AAF0XW55"/>
<dbReference type="EMBL" id="CP093346">
    <property type="protein sequence ID" value="WOG96586.1"/>
    <property type="molecule type" value="Genomic_DNA"/>
</dbReference>